<evidence type="ECO:0000259" key="7">
    <source>
        <dbReference type="PROSITE" id="PS50172"/>
    </source>
</evidence>
<accession>A0ABQ9LYK2</accession>
<dbReference type="SMART" id="SM00184">
    <property type="entry name" value="RING"/>
    <property type="match status" value="1"/>
</dbReference>
<dbReference type="InterPro" id="IPR001357">
    <property type="entry name" value="BRCT_dom"/>
</dbReference>
<dbReference type="PROSITE" id="PS00518">
    <property type="entry name" value="ZF_RING_1"/>
    <property type="match status" value="1"/>
</dbReference>
<dbReference type="Gene3D" id="3.40.50.10190">
    <property type="entry name" value="BRCT domain"/>
    <property type="match status" value="1"/>
</dbReference>
<dbReference type="SUPFAM" id="SSF52113">
    <property type="entry name" value="BRCT domain"/>
    <property type="match status" value="1"/>
</dbReference>
<evidence type="ECO:0000256" key="5">
    <source>
        <dbReference type="SAM" id="MobiDB-lite"/>
    </source>
</evidence>
<organism evidence="8 9">
    <name type="scientific">Hevea brasiliensis</name>
    <name type="common">Para rubber tree</name>
    <name type="synonym">Siphonia brasiliensis</name>
    <dbReference type="NCBI Taxonomy" id="3981"/>
    <lineage>
        <taxon>Eukaryota</taxon>
        <taxon>Viridiplantae</taxon>
        <taxon>Streptophyta</taxon>
        <taxon>Embryophyta</taxon>
        <taxon>Tracheophyta</taxon>
        <taxon>Spermatophyta</taxon>
        <taxon>Magnoliopsida</taxon>
        <taxon>eudicotyledons</taxon>
        <taxon>Gunneridae</taxon>
        <taxon>Pentapetalae</taxon>
        <taxon>rosids</taxon>
        <taxon>fabids</taxon>
        <taxon>Malpighiales</taxon>
        <taxon>Euphorbiaceae</taxon>
        <taxon>Crotonoideae</taxon>
        <taxon>Micrandreae</taxon>
        <taxon>Hevea</taxon>
    </lineage>
</organism>
<dbReference type="InterPro" id="IPR013083">
    <property type="entry name" value="Znf_RING/FYVE/PHD"/>
</dbReference>
<dbReference type="Pfam" id="PF12738">
    <property type="entry name" value="PTCB-BRCT"/>
    <property type="match status" value="1"/>
</dbReference>
<feature type="region of interest" description="Disordered" evidence="5">
    <location>
        <begin position="168"/>
        <end position="191"/>
    </location>
</feature>
<evidence type="ECO:0000256" key="3">
    <source>
        <dbReference type="ARBA" id="ARBA00022833"/>
    </source>
</evidence>
<dbReference type="InterPro" id="IPR036420">
    <property type="entry name" value="BRCT_dom_sf"/>
</dbReference>
<keyword evidence="9" id="KW-1185">Reference proteome</keyword>
<dbReference type="PROSITE" id="PS50089">
    <property type="entry name" value="ZF_RING_2"/>
    <property type="match status" value="1"/>
</dbReference>
<evidence type="ECO:0000259" key="6">
    <source>
        <dbReference type="PROSITE" id="PS50089"/>
    </source>
</evidence>
<evidence type="ECO:0008006" key="10">
    <source>
        <dbReference type="Google" id="ProtNLM"/>
    </source>
</evidence>
<reference evidence="8" key="1">
    <citation type="journal article" date="2023" name="Plant Biotechnol. J.">
        <title>Chromosome-level wild Hevea brasiliensis genome provides new tools for genomic-assisted breeding and valuable loci to elevate rubber yield.</title>
        <authorList>
            <person name="Cheng H."/>
            <person name="Song X."/>
            <person name="Hu Y."/>
            <person name="Wu T."/>
            <person name="Yang Q."/>
            <person name="An Z."/>
            <person name="Feng S."/>
            <person name="Deng Z."/>
            <person name="Wu W."/>
            <person name="Zeng X."/>
            <person name="Tu M."/>
            <person name="Wang X."/>
            <person name="Huang H."/>
        </authorList>
    </citation>
    <scope>NUCLEOTIDE SEQUENCE</scope>
    <source>
        <strain evidence="8">MT/VB/25A 57/8</strain>
    </source>
</reference>
<dbReference type="InterPro" id="IPR017907">
    <property type="entry name" value="Znf_RING_CS"/>
</dbReference>
<feature type="compositionally biased region" description="Polar residues" evidence="5">
    <location>
        <begin position="168"/>
        <end position="179"/>
    </location>
</feature>
<dbReference type="PANTHER" id="PTHR47776:SF2">
    <property type="entry name" value="RING-TYPE E3 UBIQUITIN TRANSFERASE BRCA1"/>
    <property type="match status" value="1"/>
</dbReference>
<dbReference type="Gene3D" id="3.30.40.10">
    <property type="entry name" value="Zinc/RING finger domain, C3HC4 (zinc finger)"/>
    <property type="match status" value="1"/>
</dbReference>
<dbReference type="Proteomes" id="UP001174677">
    <property type="component" value="Chromosome 9"/>
</dbReference>
<evidence type="ECO:0000256" key="4">
    <source>
        <dbReference type="PROSITE-ProRule" id="PRU00175"/>
    </source>
</evidence>
<evidence type="ECO:0000256" key="1">
    <source>
        <dbReference type="ARBA" id="ARBA00022723"/>
    </source>
</evidence>
<feature type="compositionally biased region" description="Basic and acidic residues" evidence="5">
    <location>
        <begin position="339"/>
        <end position="358"/>
    </location>
</feature>
<dbReference type="InterPro" id="IPR001841">
    <property type="entry name" value="Znf_RING"/>
</dbReference>
<keyword evidence="1" id="KW-0479">Metal-binding</keyword>
<feature type="domain" description="RING-type" evidence="6">
    <location>
        <begin position="389"/>
        <end position="434"/>
    </location>
</feature>
<dbReference type="PANTHER" id="PTHR47776">
    <property type="entry name" value="F5A8.9 PROTEIN"/>
    <property type="match status" value="1"/>
</dbReference>
<dbReference type="Pfam" id="PF13639">
    <property type="entry name" value="zf-RING_2"/>
    <property type="match status" value="1"/>
</dbReference>
<keyword evidence="2 4" id="KW-0863">Zinc-finger</keyword>
<dbReference type="SUPFAM" id="SSF57850">
    <property type="entry name" value="RING/U-box"/>
    <property type="match status" value="1"/>
</dbReference>
<feature type="domain" description="BRCT" evidence="7">
    <location>
        <begin position="1"/>
        <end position="91"/>
    </location>
</feature>
<proteinExistence type="predicted"/>
<gene>
    <name evidence="8" type="ORF">P3X46_016271</name>
</gene>
<dbReference type="SMART" id="SM00292">
    <property type="entry name" value="BRCT"/>
    <property type="match status" value="1"/>
</dbReference>
<dbReference type="EMBL" id="JARPOI010000009">
    <property type="protein sequence ID" value="KAJ9173101.1"/>
    <property type="molecule type" value="Genomic_DNA"/>
</dbReference>
<dbReference type="PROSITE" id="PS50172">
    <property type="entry name" value="BRCT"/>
    <property type="match status" value="1"/>
</dbReference>
<evidence type="ECO:0000256" key="2">
    <source>
        <dbReference type="ARBA" id="ARBA00022771"/>
    </source>
</evidence>
<keyword evidence="3" id="KW-0862">Zinc</keyword>
<name>A0ABQ9LYK2_HEVBR</name>
<evidence type="ECO:0000313" key="8">
    <source>
        <dbReference type="EMBL" id="KAJ9173101.1"/>
    </source>
</evidence>
<comment type="caution">
    <text evidence="8">The sequence shown here is derived from an EMBL/GenBank/DDBJ whole genome shotgun (WGS) entry which is preliminary data.</text>
</comment>
<evidence type="ECO:0000313" key="9">
    <source>
        <dbReference type="Proteomes" id="UP001174677"/>
    </source>
</evidence>
<feature type="region of interest" description="Disordered" evidence="5">
    <location>
        <begin position="339"/>
        <end position="366"/>
    </location>
</feature>
<protein>
    <recommendedName>
        <fullName evidence="10">RING-type E3 ubiquitin transferase BRCA1</fullName>
    </recommendedName>
</protein>
<sequence length="539" mass="60262">MDCPIRGMETVVATVSGYHGLERFNLIKLISQAGASYVGAMSRSNTHLVCWKFEGRKYDLAKKFKTIIVNHQWVEDCIKQGKRVPEQPYMLQSGKEVGPLLLEVPIPDKVGFLNENPKALADKSNNSEGYERLLTGMVCGNSGLATWTSSFLLDENFFPEVNKKNISASKSKPNQVNKSSKQERRSSGRYCFQDPPLSGLVTLEHEGPVREKGRISGHERPNTCSDKQLMRGKRKISDNIGSTSLAEPSRIGRRLVKKNVSRYNMEIVSLDSDQELSPVGLQNKNSKTAPPSENEYCERSVNTFETGRTSDAALNNSRASAFEFSNDIAVIRDWNHLPSKDSHSHTEEAQTAVERSDDFPAIENFDGKNKDVSHSESITRLPTSMELSCVICWTEFSSTRGVLPCGHRFCYSCIQNWADHLISSGKISRCPLCKGSFVSITKFEDVATSDQKIYSQTIPCASSTTDIFLLNDQEGGRFGAESSLASVCGECCCREPEDLLITCHCCQIRCIHIYCLDPPLLPWTCIHCKDLQRLYYQAR</sequence>